<dbReference type="GeneID" id="24563788"/>
<dbReference type="KEGG" id="bbig:BBBOND_0204050"/>
<dbReference type="PANTHER" id="PTHR44090">
    <property type="entry name" value="WD REPEAT-CONTAINING PROTEIN 61"/>
    <property type="match status" value="1"/>
</dbReference>
<evidence type="ECO:0000256" key="2">
    <source>
        <dbReference type="ARBA" id="ARBA00022737"/>
    </source>
</evidence>
<feature type="repeat" description="WD" evidence="3">
    <location>
        <begin position="179"/>
        <end position="219"/>
    </location>
</feature>
<dbReference type="InterPro" id="IPR015943">
    <property type="entry name" value="WD40/YVTN_repeat-like_dom_sf"/>
</dbReference>
<accession>A0A061D5D5</accession>
<evidence type="ECO:0000313" key="5">
    <source>
        <dbReference type="Proteomes" id="UP000033188"/>
    </source>
</evidence>
<dbReference type="PROSITE" id="PS00678">
    <property type="entry name" value="WD_REPEATS_1"/>
    <property type="match status" value="1"/>
</dbReference>
<reference evidence="5" key="1">
    <citation type="submission" date="2014-06" db="EMBL/GenBank/DDBJ databases">
        <authorList>
            <person name="Aslett M."/>
            <person name="De Silva N."/>
        </authorList>
    </citation>
    <scope>NUCLEOTIDE SEQUENCE [LARGE SCALE GENOMIC DNA]</scope>
    <source>
        <strain evidence="5">Bond</strain>
    </source>
</reference>
<keyword evidence="1 3" id="KW-0853">WD repeat</keyword>
<organism evidence="4 5">
    <name type="scientific">Babesia bigemina</name>
    <dbReference type="NCBI Taxonomy" id="5866"/>
    <lineage>
        <taxon>Eukaryota</taxon>
        <taxon>Sar</taxon>
        <taxon>Alveolata</taxon>
        <taxon>Apicomplexa</taxon>
        <taxon>Aconoidasida</taxon>
        <taxon>Piroplasmida</taxon>
        <taxon>Babesiidae</taxon>
        <taxon>Babesia</taxon>
    </lineage>
</organism>
<gene>
    <name evidence="4" type="ORF">BBBOND_0204050</name>
</gene>
<dbReference type="STRING" id="5866.A0A061D5D5"/>
<dbReference type="VEuPathDB" id="PiroplasmaDB:BBBOND_0204050"/>
<keyword evidence="5" id="KW-1185">Reference proteome</keyword>
<evidence type="ECO:0000313" key="4">
    <source>
        <dbReference type="EMBL" id="CDR95247.1"/>
    </source>
</evidence>
<dbReference type="InterPro" id="IPR036322">
    <property type="entry name" value="WD40_repeat_dom_sf"/>
</dbReference>
<evidence type="ECO:0000256" key="1">
    <source>
        <dbReference type="ARBA" id="ARBA00022574"/>
    </source>
</evidence>
<dbReference type="InterPro" id="IPR019775">
    <property type="entry name" value="WD40_repeat_CS"/>
</dbReference>
<dbReference type="Gene3D" id="2.130.10.10">
    <property type="entry name" value="YVTN repeat-like/Quinoprotein amine dehydrogenase"/>
    <property type="match status" value="1"/>
</dbReference>
<keyword evidence="2" id="KW-0677">Repeat</keyword>
<name>A0A061D5D5_BABBI</name>
<dbReference type="Proteomes" id="UP000033188">
    <property type="component" value="Chromosome 2"/>
</dbReference>
<dbReference type="SMART" id="SM00320">
    <property type="entry name" value="WD40"/>
    <property type="match status" value="2"/>
</dbReference>
<dbReference type="SUPFAM" id="SSF50978">
    <property type="entry name" value="WD40 repeat-like"/>
    <property type="match status" value="1"/>
</dbReference>
<dbReference type="RefSeq" id="XP_012767433.1">
    <property type="nucleotide sequence ID" value="XM_012911979.1"/>
</dbReference>
<dbReference type="InterPro" id="IPR051510">
    <property type="entry name" value="SKI8"/>
</dbReference>
<dbReference type="PROSITE" id="PS50294">
    <property type="entry name" value="WD_REPEATS_REGION"/>
    <property type="match status" value="2"/>
</dbReference>
<proteinExistence type="predicted"/>
<dbReference type="PROSITE" id="PS50082">
    <property type="entry name" value="WD_REPEATS_2"/>
    <property type="match status" value="2"/>
</dbReference>
<dbReference type="PANTHER" id="PTHR44090:SF1">
    <property type="entry name" value="SUPERKILLER COMPLEX PROTEIN 8"/>
    <property type="match status" value="1"/>
</dbReference>
<evidence type="ECO:0000256" key="3">
    <source>
        <dbReference type="PROSITE-ProRule" id="PRU00221"/>
    </source>
</evidence>
<dbReference type="GO" id="GO:0016593">
    <property type="term" value="C:Cdc73/Paf1 complex"/>
    <property type="evidence" value="ECO:0007669"/>
    <property type="project" value="TreeGrafter"/>
</dbReference>
<dbReference type="InterPro" id="IPR001680">
    <property type="entry name" value="WD40_rpt"/>
</dbReference>
<dbReference type="AlphaFoldDB" id="A0A061D5D5"/>
<sequence length="381" mass="41790">MIPVFSVAGQRTGIVTRARFSPAPADHRAISIETEGSITLIDLPSLKYATSNWYSVKFGPFAQAAYTPLDFAFSSDGRVAFVADSGGNVSLDAVNDIGNHLSKVHKHLISIEHAHDGGVFAIVPSPAYEFLLYTGGGDGMVRIWDLRYMGNGNPMLQIPQGGPIPQEVHPASQKPVHEMWAHKNAVSAICFPEKSLMLTAGIDENIRLWDNTQKTVIATIRSYGTALGIWDIAYNRPLDRAVVVGQSTDVWAFYTKDFWGTSEPDQHDMVKIDFEDDDISTVGAFDRWRRPCTHGTNVIIPTLNNRNGAKILFVDAKTGKESRRITTDLVDRVHTVDMHPNVYSGLMLTGAAKKGCAVTTVWMEGEPECAKKTETSLTAPT</sequence>
<protein>
    <submittedName>
        <fullName evidence="4">Uncharacterized protein</fullName>
    </submittedName>
</protein>
<dbReference type="EMBL" id="LK391708">
    <property type="protein sequence ID" value="CDR95247.1"/>
    <property type="molecule type" value="Genomic_DNA"/>
</dbReference>
<feature type="repeat" description="WD" evidence="3">
    <location>
        <begin position="112"/>
        <end position="147"/>
    </location>
</feature>
<dbReference type="OrthoDB" id="361494at2759"/>
<dbReference type="Pfam" id="PF00400">
    <property type="entry name" value="WD40"/>
    <property type="match status" value="2"/>
</dbReference>